<sequence>MEGKLVSQNISFSDDDSTPLADPEKAKIMSEHFHLKIGLPPPLRPPPTLTSVIETAVSSPALPSLAQPFKPHELSSVLATLKPGGCHRLGCMDDNLGATS</sequence>
<dbReference type="EMBL" id="VSRR010091581">
    <property type="protein sequence ID" value="MPC92525.1"/>
    <property type="molecule type" value="Genomic_DNA"/>
</dbReference>
<dbReference type="AlphaFoldDB" id="A0A5B7JCZ2"/>
<proteinExistence type="predicted"/>
<dbReference type="OrthoDB" id="7555365at2759"/>
<accession>A0A5B7JCZ2</accession>
<reference evidence="2 3" key="1">
    <citation type="submission" date="2019-05" db="EMBL/GenBank/DDBJ databases">
        <title>Another draft genome of Portunus trituberculatus and its Hox gene families provides insights of decapod evolution.</title>
        <authorList>
            <person name="Jeong J.-H."/>
            <person name="Song I."/>
            <person name="Kim S."/>
            <person name="Choi T."/>
            <person name="Kim D."/>
            <person name="Ryu S."/>
            <person name="Kim W."/>
        </authorList>
    </citation>
    <scope>NUCLEOTIDE SEQUENCE [LARGE SCALE GENOMIC DNA]</scope>
    <source>
        <tissue evidence="2">Muscle</tissue>
    </source>
</reference>
<feature type="region of interest" description="Disordered" evidence="1">
    <location>
        <begin position="1"/>
        <end position="22"/>
    </location>
</feature>
<organism evidence="2 3">
    <name type="scientific">Portunus trituberculatus</name>
    <name type="common">Swimming crab</name>
    <name type="synonym">Neptunus trituberculatus</name>
    <dbReference type="NCBI Taxonomy" id="210409"/>
    <lineage>
        <taxon>Eukaryota</taxon>
        <taxon>Metazoa</taxon>
        <taxon>Ecdysozoa</taxon>
        <taxon>Arthropoda</taxon>
        <taxon>Crustacea</taxon>
        <taxon>Multicrustacea</taxon>
        <taxon>Malacostraca</taxon>
        <taxon>Eumalacostraca</taxon>
        <taxon>Eucarida</taxon>
        <taxon>Decapoda</taxon>
        <taxon>Pleocyemata</taxon>
        <taxon>Brachyura</taxon>
        <taxon>Eubrachyura</taxon>
        <taxon>Portunoidea</taxon>
        <taxon>Portunidae</taxon>
        <taxon>Portuninae</taxon>
        <taxon>Portunus</taxon>
    </lineage>
</organism>
<comment type="caution">
    <text evidence="2">The sequence shown here is derived from an EMBL/GenBank/DDBJ whole genome shotgun (WGS) entry which is preliminary data.</text>
</comment>
<name>A0A5B7JCZ2_PORTR</name>
<evidence type="ECO:0000313" key="3">
    <source>
        <dbReference type="Proteomes" id="UP000324222"/>
    </source>
</evidence>
<feature type="compositionally biased region" description="Polar residues" evidence="1">
    <location>
        <begin position="1"/>
        <end position="12"/>
    </location>
</feature>
<keyword evidence="3" id="KW-1185">Reference proteome</keyword>
<evidence type="ECO:0000256" key="1">
    <source>
        <dbReference type="SAM" id="MobiDB-lite"/>
    </source>
</evidence>
<protein>
    <submittedName>
        <fullName evidence="2">Uncharacterized protein</fullName>
    </submittedName>
</protein>
<evidence type="ECO:0000313" key="2">
    <source>
        <dbReference type="EMBL" id="MPC92525.1"/>
    </source>
</evidence>
<gene>
    <name evidence="2" type="ORF">E2C01_087618</name>
</gene>
<dbReference type="Proteomes" id="UP000324222">
    <property type="component" value="Unassembled WGS sequence"/>
</dbReference>